<keyword evidence="6 9" id="KW-1133">Transmembrane helix</keyword>
<evidence type="ECO:0000256" key="6">
    <source>
        <dbReference type="ARBA" id="ARBA00022989"/>
    </source>
</evidence>
<feature type="domain" description="Amino acid permease/ SLC12A" evidence="10">
    <location>
        <begin position="94"/>
        <end position="559"/>
    </location>
</feature>
<evidence type="ECO:0000256" key="8">
    <source>
        <dbReference type="SAM" id="MobiDB-lite"/>
    </source>
</evidence>
<gene>
    <name evidence="12" type="ORF">FSARC_10222</name>
</gene>
<feature type="transmembrane region" description="Helical" evidence="9">
    <location>
        <begin position="274"/>
        <end position="296"/>
    </location>
</feature>
<dbReference type="GO" id="GO:0016787">
    <property type="term" value="F:hydrolase activity"/>
    <property type="evidence" value="ECO:0007669"/>
    <property type="project" value="InterPro"/>
</dbReference>
<feature type="transmembrane region" description="Helical" evidence="9">
    <location>
        <begin position="533"/>
        <end position="554"/>
    </location>
</feature>
<evidence type="ECO:0000259" key="10">
    <source>
        <dbReference type="Pfam" id="PF00324"/>
    </source>
</evidence>
<feature type="domain" description="Alpha/beta hydrolase fold-3" evidence="11">
    <location>
        <begin position="646"/>
        <end position="850"/>
    </location>
</feature>
<evidence type="ECO:0000256" key="1">
    <source>
        <dbReference type="ARBA" id="ARBA00004651"/>
    </source>
</evidence>
<dbReference type="Pfam" id="PF07859">
    <property type="entry name" value="Abhydrolase_3"/>
    <property type="match status" value="1"/>
</dbReference>
<keyword evidence="2" id="KW-0813">Transport</keyword>
<dbReference type="GO" id="GO:0015171">
    <property type="term" value="F:amino acid transmembrane transporter activity"/>
    <property type="evidence" value="ECO:0007669"/>
    <property type="project" value="TreeGrafter"/>
</dbReference>
<dbReference type="EMBL" id="JABEXW010000612">
    <property type="protein sequence ID" value="KAF4961275.1"/>
    <property type="molecule type" value="Genomic_DNA"/>
</dbReference>
<dbReference type="InterPro" id="IPR004841">
    <property type="entry name" value="AA-permease/SLC12A_dom"/>
</dbReference>
<dbReference type="FunFam" id="1.20.1740.10:FF:000017">
    <property type="entry name" value="Amino acid permease"/>
    <property type="match status" value="1"/>
</dbReference>
<evidence type="ECO:0000256" key="2">
    <source>
        <dbReference type="ARBA" id="ARBA00022448"/>
    </source>
</evidence>
<dbReference type="SUPFAM" id="SSF53474">
    <property type="entry name" value="alpha/beta-Hydrolases"/>
    <property type="match status" value="1"/>
</dbReference>
<feature type="compositionally biased region" description="Polar residues" evidence="8">
    <location>
        <begin position="1"/>
        <end position="10"/>
    </location>
</feature>
<dbReference type="Proteomes" id="UP000622797">
    <property type="component" value="Unassembled WGS sequence"/>
</dbReference>
<keyword evidence="7 9" id="KW-0472">Membrane</keyword>
<evidence type="ECO:0000256" key="3">
    <source>
        <dbReference type="ARBA" id="ARBA00022475"/>
    </source>
</evidence>
<dbReference type="InterPro" id="IPR050524">
    <property type="entry name" value="APC_YAT"/>
</dbReference>
<evidence type="ECO:0000313" key="13">
    <source>
        <dbReference type="Proteomes" id="UP000622797"/>
    </source>
</evidence>
<dbReference type="Gene3D" id="3.40.50.1820">
    <property type="entry name" value="alpha/beta hydrolase"/>
    <property type="match status" value="1"/>
</dbReference>
<evidence type="ECO:0000259" key="11">
    <source>
        <dbReference type="Pfam" id="PF07859"/>
    </source>
</evidence>
<feature type="transmembrane region" description="Helical" evidence="9">
    <location>
        <begin position="443"/>
        <end position="469"/>
    </location>
</feature>
<feature type="transmembrane region" description="Helical" evidence="9">
    <location>
        <begin position="418"/>
        <end position="437"/>
    </location>
</feature>
<evidence type="ECO:0000313" key="12">
    <source>
        <dbReference type="EMBL" id="KAF4961275.1"/>
    </source>
</evidence>
<sequence>MQALPQSQPSVKDAGNDGAGITFEEPQKDDYESAGALHRLLQSFSRAPPSRSEDEYSLSSYNTSYATNGRLFNMSKANYNSANTALARELKNRHLQMIAFGGSIGTGLFVASGVALYRGGPASLLIAFITMGTMQFFTMQALGELSVAFPVGGSFSNYSTRFLDPSWGFAIGWNYTLQYLIVLPLEIIAGAFTTNYWNPDASKSIFIILFFILILGINLLGVKGYGEAEFIFSTVKITAIIGFILLGIIINIAGDPEGGYIGFQYWNNPGAFHNGFKGFASVLVTATFSFAGTEMVGLAAAETSSPKKSLPAAVKQVFWRISIFYILSILLIGLLVPYDEPRLLGAKYGSDAAASPFVIAIEMSGSDVLPDIMNAVILISLISVGNTAVYASSRTIAALAEQSLAPKMFAYIDRTGRPLIAIVCCCFVGLLAFTANSKIHNEIFNWLLAISGLSTLFTWGSICICHIRFRKAWKLSGYNLSQLAFRSQVGVWGSWVALTAYGIVLILQIWVAISPIIPEDDTTLGTTERVKDFFMQVLTIPVIFLFYFAHKIWVKTSIVRDKDIDINTGRRYLQVWNEEEEQYIKLKAIVTLIRLINYVATRPHFKPSATCNRKAVRIPSRDLKRFIDAWIYYPPNYSEESPRGLVINWHGGGYVLPNLGMDHAFCERIAVDSNLLVLDADYRKAPEHPFPGAVEDAEDVFRWVESQPRLFNLDRVALSGFSSGGNLALVASSEVRREFKNINIRAVYPFYPGTDMSIPAENKTVPEPIRPMPVSFQNLINEGYLPRVEDRKSSRASPIYAEASSFPAHVLIFSCSGDILSPEVDVFGQKLAHAGRAVEVVKVEGAAHGFDKTTNPRLFKAEARDMAYSKVAQSLKELM</sequence>
<keyword evidence="13" id="KW-1185">Reference proteome</keyword>
<reference evidence="12" key="2">
    <citation type="submission" date="2020-05" db="EMBL/GenBank/DDBJ databases">
        <authorList>
            <person name="Kim H.-S."/>
            <person name="Proctor R.H."/>
            <person name="Brown D.W."/>
        </authorList>
    </citation>
    <scope>NUCLEOTIDE SEQUENCE</scope>
    <source>
        <strain evidence="12">NRRL 20472</strain>
    </source>
</reference>
<reference evidence="12" key="1">
    <citation type="journal article" date="2020" name="BMC Genomics">
        <title>Correction to: Identification and distribution of gene clusters required for synthesis of sphingolipid metabolism inhibitors in diverse species of the filamentous fungus Fusarium.</title>
        <authorList>
            <person name="Kim H.S."/>
            <person name="Lohmar J.M."/>
            <person name="Busman M."/>
            <person name="Brown D.W."/>
            <person name="Naumann T.A."/>
            <person name="Divon H.H."/>
            <person name="Lysoe E."/>
            <person name="Uhlig S."/>
            <person name="Proctor R.H."/>
        </authorList>
    </citation>
    <scope>NUCLEOTIDE SEQUENCE</scope>
    <source>
        <strain evidence="12">NRRL 20472</strain>
    </source>
</reference>
<dbReference type="GO" id="GO:0005886">
    <property type="term" value="C:plasma membrane"/>
    <property type="evidence" value="ECO:0007669"/>
    <property type="project" value="UniProtKB-SubCell"/>
</dbReference>
<dbReference type="Pfam" id="PF00324">
    <property type="entry name" value="AA_permease"/>
    <property type="match status" value="1"/>
</dbReference>
<accession>A0A8H4TNS5</accession>
<feature type="region of interest" description="Disordered" evidence="8">
    <location>
        <begin position="1"/>
        <end position="28"/>
    </location>
</feature>
<dbReference type="InterPro" id="IPR029058">
    <property type="entry name" value="AB_hydrolase_fold"/>
</dbReference>
<comment type="subcellular location">
    <subcellularLocation>
        <location evidence="1">Cell membrane</location>
        <topology evidence="1">Multi-pass membrane protein</topology>
    </subcellularLocation>
</comment>
<dbReference type="PANTHER" id="PTHR43341">
    <property type="entry name" value="AMINO ACID PERMEASE"/>
    <property type="match status" value="1"/>
</dbReference>
<feature type="transmembrane region" description="Helical" evidence="9">
    <location>
        <begin position="234"/>
        <end position="254"/>
    </location>
</feature>
<keyword evidence="4 9" id="KW-0812">Transmembrane</keyword>
<evidence type="ECO:0000256" key="9">
    <source>
        <dbReference type="SAM" id="Phobius"/>
    </source>
</evidence>
<dbReference type="InterPro" id="IPR004762">
    <property type="entry name" value="Amino_acid_permease_fungi"/>
</dbReference>
<feature type="transmembrane region" description="Helical" evidence="9">
    <location>
        <begin position="204"/>
        <end position="222"/>
    </location>
</feature>
<evidence type="ECO:0000256" key="7">
    <source>
        <dbReference type="ARBA" id="ARBA00023136"/>
    </source>
</evidence>
<dbReference type="PROSITE" id="PS00218">
    <property type="entry name" value="AMINO_ACID_PERMEASE_1"/>
    <property type="match status" value="1"/>
</dbReference>
<feature type="transmembrane region" description="Helical" evidence="9">
    <location>
        <begin position="489"/>
        <end position="513"/>
    </location>
</feature>
<dbReference type="NCBIfam" id="TIGR00913">
    <property type="entry name" value="2A0310"/>
    <property type="match status" value="1"/>
</dbReference>
<keyword evidence="3" id="KW-1003">Cell membrane</keyword>
<dbReference type="Gene3D" id="1.20.1740.10">
    <property type="entry name" value="Amino acid/polyamine transporter I"/>
    <property type="match status" value="1"/>
</dbReference>
<evidence type="ECO:0008006" key="14">
    <source>
        <dbReference type="Google" id="ProtNLM"/>
    </source>
</evidence>
<name>A0A8H4TNS5_9HYPO</name>
<feature type="transmembrane region" description="Helical" evidence="9">
    <location>
        <begin position="97"/>
        <end position="117"/>
    </location>
</feature>
<dbReference type="InterPro" id="IPR013094">
    <property type="entry name" value="AB_hydrolase_3"/>
</dbReference>
<protein>
    <recommendedName>
        <fullName evidence="14">Amino acid permease/ SLC12A domain-containing protein</fullName>
    </recommendedName>
</protein>
<evidence type="ECO:0000256" key="4">
    <source>
        <dbReference type="ARBA" id="ARBA00022692"/>
    </source>
</evidence>
<dbReference type="OrthoDB" id="3900342at2759"/>
<organism evidence="12 13">
    <name type="scientific">Fusarium sarcochroum</name>
    <dbReference type="NCBI Taxonomy" id="1208366"/>
    <lineage>
        <taxon>Eukaryota</taxon>
        <taxon>Fungi</taxon>
        <taxon>Dikarya</taxon>
        <taxon>Ascomycota</taxon>
        <taxon>Pezizomycotina</taxon>
        <taxon>Sordariomycetes</taxon>
        <taxon>Hypocreomycetidae</taxon>
        <taxon>Hypocreales</taxon>
        <taxon>Nectriaceae</taxon>
        <taxon>Fusarium</taxon>
        <taxon>Fusarium lateritium species complex</taxon>
    </lineage>
</organism>
<feature type="transmembrane region" description="Helical" evidence="9">
    <location>
        <begin position="317"/>
        <end position="338"/>
    </location>
</feature>
<comment type="caution">
    <text evidence="12">The sequence shown here is derived from an EMBL/GenBank/DDBJ whole genome shotgun (WGS) entry which is preliminary data.</text>
</comment>
<dbReference type="PANTHER" id="PTHR43341:SF1">
    <property type="entry name" value="GENERAL AMINO-ACID PERMEASE GAP1"/>
    <property type="match status" value="1"/>
</dbReference>
<feature type="transmembrane region" description="Helical" evidence="9">
    <location>
        <begin position="172"/>
        <end position="192"/>
    </location>
</feature>
<feature type="transmembrane region" description="Helical" evidence="9">
    <location>
        <begin position="123"/>
        <end position="151"/>
    </location>
</feature>
<evidence type="ECO:0000256" key="5">
    <source>
        <dbReference type="ARBA" id="ARBA00022970"/>
    </source>
</evidence>
<dbReference type="InterPro" id="IPR004840">
    <property type="entry name" value="Amino_acid_permease_CS"/>
</dbReference>
<keyword evidence="5" id="KW-0029">Amino-acid transport</keyword>
<proteinExistence type="predicted"/>
<dbReference type="AlphaFoldDB" id="A0A8H4TNS5"/>